<gene>
    <name evidence="1" type="ORF">OUZ56_020867</name>
</gene>
<organism evidence="1 2">
    <name type="scientific">Daphnia magna</name>
    <dbReference type="NCBI Taxonomy" id="35525"/>
    <lineage>
        <taxon>Eukaryota</taxon>
        <taxon>Metazoa</taxon>
        <taxon>Ecdysozoa</taxon>
        <taxon>Arthropoda</taxon>
        <taxon>Crustacea</taxon>
        <taxon>Branchiopoda</taxon>
        <taxon>Diplostraca</taxon>
        <taxon>Cladocera</taxon>
        <taxon>Anomopoda</taxon>
        <taxon>Daphniidae</taxon>
        <taxon>Daphnia</taxon>
    </lineage>
</organism>
<evidence type="ECO:0000313" key="2">
    <source>
        <dbReference type="Proteomes" id="UP001234178"/>
    </source>
</evidence>
<accession>A0ABQ9ZFP1</accession>
<proteinExistence type="predicted"/>
<reference evidence="1 2" key="1">
    <citation type="journal article" date="2023" name="Nucleic Acids Res.">
        <title>The hologenome of Daphnia magna reveals possible DNA methylation and microbiome-mediated evolution of the host genome.</title>
        <authorList>
            <person name="Chaturvedi A."/>
            <person name="Li X."/>
            <person name="Dhandapani V."/>
            <person name="Marshall H."/>
            <person name="Kissane S."/>
            <person name="Cuenca-Cambronero M."/>
            <person name="Asole G."/>
            <person name="Calvet F."/>
            <person name="Ruiz-Romero M."/>
            <person name="Marangio P."/>
            <person name="Guigo R."/>
            <person name="Rago D."/>
            <person name="Mirbahai L."/>
            <person name="Eastwood N."/>
            <person name="Colbourne J.K."/>
            <person name="Zhou J."/>
            <person name="Mallon E."/>
            <person name="Orsini L."/>
        </authorList>
    </citation>
    <scope>NUCLEOTIDE SEQUENCE [LARGE SCALE GENOMIC DNA]</scope>
    <source>
        <strain evidence="1">LRV0_1</strain>
    </source>
</reference>
<dbReference type="EMBL" id="JAOYFB010000003">
    <property type="protein sequence ID" value="KAK4011752.1"/>
    <property type="molecule type" value="Genomic_DNA"/>
</dbReference>
<sequence length="89" mass="10481">MGWQKYPKLLCYRLERHSSQATIWVVDSYFDGYRNRCGVVIKTKFFFMPKFFIFSQNDNEIINNDTSSMSESNLRPLTCHAVAIPLSYN</sequence>
<evidence type="ECO:0000313" key="1">
    <source>
        <dbReference type="EMBL" id="KAK4011752.1"/>
    </source>
</evidence>
<dbReference type="Proteomes" id="UP001234178">
    <property type="component" value="Unassembled WGS sequence"/>
</dbReference>
<comment type="caution">
    <text evidence="1">The sequence shown here is derived from an EMBL/GenBank/DDBJ whole genome shotgun (WGS) entry which is preliminary data.</text>
</comment>
<name>A0ABQ9ZFP1_9CRUS</name>
<protein>
    <submittedName>
        <fullName evidence="1">Uncharacterized protein</fullName>
    </submittedName>
</protein>
<keyword evidence="2" id="KW-1185">Reference proteome</keyword>